<protein>
    <submittedName>
        <fullName evidence="2">Uncharacterized protein</fullName>
    </submittedName>
</protein>
<dbReference type="EMBL" id="GFTR01002922">
    <property type="protein sequence ID" value="JAW13504.1"/>
    <property type="molecule type" value="Transcribed_RNA"/>
</dbReference>
<keyword evidence="1" id="KW-0812">Transmembrane</keyword>
<keyword evidence="1" id="KW-0472">Membrane</keyword>
<accession>A0A224XQY1</accession>
<feature type="transmembrane region" description="Helical" evidence="1">
    <location>
        <begin position="48"/>
        <end position="69"/>
    </location>
</feature>
<proteinExistence type="predicted"/>
<keyword evidence="1" id="KW-1133">Transmembrane helix</keyword>
<evidence type="ECO:0000256" key="1">
    <source>
        <dbReference type="SAM" id="Phobius"/>
    </source>
</evidence>
<dbReference type="AlphaFoldDB" id="A0A224XQY1"/>
<sequence length="175" mass="18557">MPVTAYLVAVYGAIFAAAVNAAAEAIATICPPPLSIMLGKNARIVQKCAITLTFIILSICSSLTSIISAELTMPALFINTSTGLTNFTNSTTCLRSVISHKCASAHCDFISLHNFAVSSAPANITSIHVIKHPSLANRRQISRPSPRAAPVTRTCFPANDFNLVRINNSIISLTT</sequence>
<evidence type="ECO:0000313" key="2">
    <source>
        <dbReference type="EMBL" id="JAW13504.1"/>
    </source>
</evidence>
<organism evidence="2">
    <name type="scientific">Panstrongylus lignarius</name>
    <dbReference type="NCBI Taxonomy" id="156445"/>
    <lineage>
        <taxon>Eukaryota</taxon>
        <taxon>Metazoa</taxon>
        <taxon>Ecdysozoa</taxon>
        <taxon>Arthropoda</taxon>
        <taxon>Hexapoda</taxon>
        <taxon>Insecta</taxon>
        <taxon>Pterygota</taxon>
        <taxon>Neoptera</taxon>
        <taxon>Paraneoptera</taxon>
        <taxon>Hemiptera</taxon>
        <taxon>Heteroptera</taxon>
        <taxon>Panheteroptera</taxon>
        <taxon>Cimicomorpha</taxon>
        <taxon>Reduviidae</taxon>
        <taxon>Triatominae</taxon>
        <taxon>Panstrongylus</taxon>
    </lineage>
</organism>
<name>A0A224XQY1_9HEMI</name>
<reference evidence="2" key="1">
    <citation type="journal article" date="2018" name="PLoS Negl. Trop. Dis.">
        <title>An insight into the salivary gland and fat body transcriptome of Panstrongylus lignarius (Hemiptera: Heteroptera), the main vector of Chagas disease in Peru.</title>
        <authorList>
            <person name="Nevoa J.C."/>
            <person name="Mendes M.T."/>
            <person name="da Silva M.V."/>
            <person name="Soares S.C."/>
            <person name="Oliveira C.J.F."/>
            <person name="Ribeiro J.M.C."/>
        </authorList>
    </citation>
    <scope>NUCLEOTIDE SEQUENCE</scope>
</reference>
<feature type="transmembrane region" description="Helical" evidence="1">
    <location>
        <begin position="6"/>
        <end position="27"/>
    </location>
</feature>